<evidence type="ECO:0000313" key="5">
    <source>
        <dbReference type="EMBL" id="ADP84954.1"/>
    </source>
</evidence>
<dbReference type="Pfam" id="PF00501">
    <property type="entry name" value="AMP-binding"/>
    <property type="match status" value="1"/>
</dbReference>
<evidence type="ECO:0000313" key="6">
    <source>
        <dbReference type="Proteomes" id="UP000002484"/>
    </source>
</evidence>
<keyword evidence="2 5" id="KW-0436">Ligase</keyword>
<dbReference type="KEGG" id="fri:FraEuI1c_6987"/>
<dbReference type="Gene3D" id="3.30.300.30">
    <property type="match status" value="1"/>
</dbReference>
<proteinExistence type="inferred from homology"/>
<dbReference type="Pfam" id="PF13193">
    <property type="entry name" value="AMP-binding_C"/>
    <property type="match status" value="1"/>
</dbReference>
<dbReference type="HOGENOM" id="CLU_000022_59_7_11"/>
<dbReference type="AlphaFoldDB" id="E3IW26"/>
<dbReference type="GO" id="GO:0006631">
    <property type="term" value="P:fatty acid metabolic process"/>
    <property type="evidence" value="ECO:0007669"/>
    <property type="project" value="TreeGrafter"/>
</dbReference>
<name>E3IW26_PSEI1</name>
<dbReference type="PROSITE" id="PS00455">
    <property type="entry name" value="AMP_BINDING"/>
    <property type="match status" value="1"/>
</dbReference>
<evidence type="ECO:0000256" key="2">
    <source>
        <dbReference type="ARBA" id="ARBA00022598"/>
    </source>
</evidence>
<dbReference type="GO" id="GO:0031956">
    <property type="term" value="F:medium-chain fatty acid-CoA ligase activity"/>
    <property type="evidence" value="ECO:0007669"/>
    <property type="project" value="TreeGrafter"/>
</dbReference>
<sequence length="523" mass="55143">MSAGARVAARAGEPLLDRTIGDQLRAQAAARPDRPALRWAVDDDPAALQTLTYRELLLAAEAAAADIASRARPGQRVAVWAANGPEWVIVEYASALAGTILTPFNTAWTDDEVAHALALVSPRLLFAGSDSRGVDLRARAAGLVSRTPRCDPVDLDTVATRPRPVVWEPPDVRPYDPFLIQFTSGTTGRPKGATLSHRAALNAGQVRALTFHADEHDVWLNPVPLHHVGGSVVVVLAALASGASYVTMSRFHPADQVALMRATGATRTGGVPTMFRALLDIPGFDEALASVRSVGLGGTSVPPSLVERLQAHGATVSVAYAQSECPMITQSDPAGDAVHVATTVGRAAPFTELRVVGAAGDTAARGEVGEVLVRSPLTMIGYWDMPAATDEVLDAEGFLHTGDLGSLDEHGVVRIHGRAREVVIRGGENVYPIEVEDVLLRHPAVAAVAVLAAPSDHWGEEVAAVVRLATPTSATADDLAGFAAKSLAHFKIPSQWRFVEDFPMTAAGKIRKAELLALFSPDS</sequence>
<organism evidence="5 6">
    <name type="scientific">Pseudofrankia inefficax (strain DSM 45817 / CECT 9037 / DDB 130130 / EuI1c)</name>
    <name type="common">Frankia inefficax</name>
    <dbReference type="NCBI Taxonomy" id="298654"/>
    <lineage>
        <taxon>Bacteria</taxon>
        <taxon>Bacillati</taxon>
        <taxon>Actinomycetota</taxon>
        <taxon>Actinomycetes</taxon>
        <taxon>Frankiales</taxon>
        <taxon>Frankiaceae</taxon>
        <taxon>Pseudofrankia</taxon>
    </lineage>
</organism>
<dbReference type="EMBL" id="CP002299">
    <property type="protein sequence ID" value="ADP84954.1"/>
    <property type="molecule type" value="Genomic_DNA"/>
</dbReference>
<dbReference type="SUPFAM" id="SSF56801">
    <property type="entry name" value="Acetyl-CoA synthetase-like"/>
    <property type="match status" value="1"/>
</dbReference>
<dbReference type="STRING" id="298654.FraEuI1c_6987"/>
<evidence type="ECO:0000256" key="1">
    <source>
        <dbReference type="ARBA" id="ARBA00006432"/>
    </source>
</evidence>
<dbReference type="Proteomes" id="UP000002484">
    <property type="component" value="Chromosome"/>
</dbReference>
<gene>
    <name evidence="5" type="ordered locus">FraEuI1c_6987</name>
</gene>
<reference evidence="5 6" key="1">
    <citation type="submission" date="2010-10" db="EMBL/GenBank/DDBJ databases">
        <title>Complete sequence of Frankia sp. EuI1c.</title>
        <authorList>
            <consortium name="US DOE Joint Genome Institute"/>
            <person name="Lucas S."/>
            <person name="Copeland A."/>
            <person name="Lapidus A."/>
            <person name="Cheng J.-F."/>
            <person name="Bruce D."/>
            <person name="Goodwin L."/>
            <person name="Pitluck S."/>
            <person name="Chertkov O."/>
            <person name="Detter J.C."/>
            <person name="Han C."/>
            <person name="Tapia R."/>
            <person name="Land M."/>
            <person name="Hauser L."/>
            <person name="Jeffries C."/>
            <person name="Kyrpides N."/>
            <person name="Ivanova N."/>
            <person name="Mikhailova N."/>
            <person name="Beauchemin N."/>
            <person name="Sen A."/>
            <person name="Sur S.A."/>
            <person name="Gtari M."/>
            <person name="Wall L."/>
            <person name="Tisa L."/>
            <person name="Woyke T."/>
        </authorList>
    </citation>
    <scope>NUCLEOTIDE SEQUENCE [LARGE SCALE GENOMIC DNA]</scope>
    <source>
        <strain evidence="6">DSM 45817 / CECT 9037 / EuI1c</strain>
    </source>
</reference>
<dbReference type="InParanoid" id="E3IW26"/>
<dbReference type="PANTHER" id="PTHR43201">
    <property type="entry name" value="ACYL-COA SYNTHETASE"/>
    <property type="match status" value="1"/>
</dbReference>
<dbReference type="CDD" id="cd04433">
    <property type="entry name" value="AFD_class_I"/>
    <property type="match status" value="1"/>
</dbReference>
<dbReference type="InterPro" id="IPR042099">
    <property type="entry name" value="ANL_N_sf"/>
</dbReference>
<dbReference type="Gene3D" id="3.40.50.12780">
    <property type="entry name" value="N-terminal domain of ligase-like"/>
    <property type="match status" value="1"/>
</dbReference>
<evidence type="ECO:0000259" key="4">
    <source>
        <dbReference type="Pfam" id="PF13193"/>
    </source>
</evidence>
<dbReference type="InterPro" id="IPR000873">
    <property type="entry name" value="AMP-dep_synth/lig_dom"/>
</dbReference>
<dbReference type="InterPro" id="IPR020845">
    <property type="entry name" value="AMP-binding_CS"/>
</dbReference>
<dbReference type="RefSeq" id="WP_013428065.1">
    <property type="nucleotide sequence ID" value="NC_014666.1"/>
</dbReference>
<dbReference type="OrthoDB" id="9803968at2"/>
<dbReference type="InterPro" id="IPR025110">
    <property type="entry name" value="AMP-bd_C"/>
</dbReference>
<feature type="domain" description="AMP-binding enzyme C-terminal" evidence="4">
    <location>
        <begin position="434"/>
        <end position="509"/>
    </location>
</feature>
<dbReference type="InterPro" id="IPR045851">
    <property type="entry name" value="AMP-bd_C_sf"/>
</dbReference>
<feature type="domain" description="AMP-dependent synthetase/ligase" evidence="3">
    <location>
        <begin position="25"/>
        <end position="383"/>
    </location>
</feature>
<keyword evidence="6" id="KW-1185">Reference proteome</keyword>
<comment type="similarity">
    <text evidence="1">Belongs to the ATP-dependent AMP-binding enzyme family.</text>
</comment>
<accession>E3IW26</accession>
<evidence type="ECO:0000259" key="3">
    <source>
        <dbReference type="Pfam" id="PF00501"/>
    </source>
</evidence>
<dbReference type="PANTHER" id="PTHR43201:SF5">
    <property type="entry name" value="MEDIUM-CHAIN ACYL-COA LIGASE ACSF2, MITOCHONDRIAL"/>
    <property type="match status" value="1"/>
</dbReference>
<dbReference type="eggNOG" id="COG0318">
    <property type="taxonomic scope" value="Bacteria"/>
</dbReference>
<protein>
    <submittedName>
        <fullName evidence="5">AMP-dependent synthetase and ligase</fullName>
    </submittedName>
</protein>